<evidence type="ECO:0000313" key="2">
    <source>
        <dbReference type="Proteomes" id="UP001458880"/>
    </source>
</evidence>
<name>A0AAW1JE92_POPJA</name>
<dbReference type="Proteomes" id="UP001458880">
    <property type="component" value="Unassembled WGS sequence"/>
</dbReference>
<comment type="caution">
    <text evidence="1">The sequence shown here is derived from an EMBL/GenBank/DDBJ whole genome shotgun (WGS) entry which is preliminary data.</text>
</comment>
<evidence type="ECO:0000313" key="1">
    <source>
        <dbReference type="EMBL" id="KAK9701427.1"/>
    </source>
</evidence>
<reference evidence="1 2" key="1">
    <citation type="journal article" date="2024" name="BMC Genomics">
        <title>De novo assembly and annotation of Popillia japonica's genome with initial clues to its potential as an invasive pest.</title>
        <authorList>
            <person name="Cucini C."/>
            <person name="Boschi S."/>
            <person name="Funari R."/>
            <person name="Cardaioli E."/>
            <person name="Iannotti N."/>
            <person name="Marturano G."/>
            <person name="Paoli F."/>
            <person name="Bruttini M."/>
            <person name="Carapelli A."/>
            <person name="Frati F."/>
            <person name="Nardi F."/>
        </authorList>
    </citation>
    <scope>NUCLEOTIDE SEQUENCE [LARGE SCALE GENOMIC DNA]</scope>
    <source>
        <strain evidence="1">DMR45628</strain>
    </source>
</reference>
<dbReference type="AlphaFoldDB" id="A0AAW1JE92"/>
<proteinExistence type="predicted"/>
<protein>
    <submittedName>
        <fullName evidence="1">Uncharacterized protein</fullName>
    </submittedName>
</protein>
<dbReference type="EMBL" id="JASPKY010000414">
    <property type="protein sequence ID" value="KAK9701427.1"/>
    <property type="molecule type" value="Genomic_DNA"/>
</dbReference>
<organism evidence="1 2">
    <name type="scientific">Popillia japonica</name>
    <name type="common">Japanese beetle</name>
    <dbReference type="NCBI Taxonomy" id="7064"/>
    <lineage>
        <taxon>Eukaryota</taxon>
        <taxon>Metazoa</taxon>
        <taxon>Ecdysozoa</taxon>
        <taxon>Arthropoda</taxon>
        <taxon>Hexapoda</taxon>
        <taxon>Insecta</taxon>
        <taxon>Pterygota</taxon>
        <taxon>Neoptera</taxon>
        <taxon>Endopterygota</taxon>
        <taxon>Coleoptera</taxon>
        <taxon>Polyphaga</taxon>
        <taxon>Scarabaeiformia</taxon>
        <taxon>Scarabaeidae</taxon>
        <taxon>Rutelinae</taxon>
        <taxon>Popillia</taxon>
    </lineage>
</organism>
<keyword evidence="2" id="KW-1185">Reference proteome</keyword>
<sequence length="110" mass="12656">MRYTAASKHSKIRLCIWRICEYILRRDAAEIMLIPPKSKYGPKEADNRKSAIERVKSGNTRYTDLLRYVKDSVDPDRIGVQVNTVRKRKEGDLLLEVRGERQKASALGGH</sequence>
<accession>A0AAW1JE92</accession>
<gene>
    <name evidence="1" type="ORF">QE152_g30608</name>
</gene>